<organism evidence="3 4">
    <name type="scientific">Corallococcus caeni</name>
    <dbReference type="NCBI Taxonomy" id="3082388"/>
    <lineage>
        <taxon>Bacteria</taxon>
        <taxon>Pseudomonadati</taxon>
        <taxon>Myxococcota</taxon>
        <taxon>Myxococcia</taxon>
        <taxon>Myxococcales</taxon>
        <taxon>Cystobacterineae</taxon>
        <taxon>Myxococcaceae</taxon>
        <taxon>Corallococcus</taxon>
    </lineage>
</organism>
<evidence type="ECO:0000256" key="2">
    <source>
        <dbReference type="SAM" id="SignalP"/>
    </source>
</evidence>
<name>A0ABQ6QTT1_9BACT</name>
<feature type="chain" id="PRO_5046456877" description="Metallothionein" evidence="2">
    <location>
        <begin position="28"/>
        <end position="96"/>
    </location>
</feature>
<reference evidence="3 4" key="1">
    <citation type="journal article" date="2024" name="Arch. Microbiol.">
        <title>Corallococcus caeni sp. nov., a novel myxobacterium isolated from activated sludge.</title>
        <authorList>
            <person name="Tomita S."/>
            <person name="Nakai R."/>
            <person name="Kuroda K."/>
            <person name="Kurashita H."/>
            <person name="Hatamoto M."/>
            <person name="Yamaguchi T."/>
            <person name="Narihiro T."/>
        </authorList>
    </citation>
    <scope>NUCLEOTIDE SEQUENCE [LARGE SCALE GENOMIC DNA]</scope>
    <source>
        <strain evidence="3 4">NO1</strain>
    </source>
</reference>
<feature type="signal peptide" evidence="2">
    <location>
        <begin position="1"/>
        <end position="27"/>
    </location>
</feature>
<accession>A0ABQ6QTT1</accession>
<dbReference type="RefSeq" id="WP_338278308.1">
    <property type="nucleotide sequence ID" value="NZ_BTTX01000003.1"/>
</dbReference>
<feature type="compositionally biased region" description="Basic and acidic residues" evidence="1">
    <location>
        <begin position="85"/>
        <end position="96"/>
    </location>
</feature>
<feature type="region of interest" description="Disordered" evidence="1">
    <location>
        <begin position="74"/>
        <end position="96"/>
    </location>
</feature>
<comment type="caution">
    <text evidence="3">The sequence shown here is derived from an EMBL/GenBank/DDBJ whole genome shotgun (WGS) entry which is preliminary data.</text>
</comment>
<dbReference type="Proteomes" id="UP001342631">
    <property type="component" value="Unassembled WGS sequence"/>
</dbReference>
<keyword evidence="4" id="KW-1185">Reference proteome</keyword>
<evidence type="ECO:0008006" key="5">
    <source>
        <dbReference type="Google" id="ProtNLM"/>
    </source>
</evidence>
<evidence type="ECO:0000313" key="3">
    <source>
        <dbReference type="EMBL" id="GMU07410.1"/>
    </source>
</evidence>
<protein>
    <recommendedName>
        <fullName evidence="5">Metallothionein</fullName>
    </recommendedName>
</protein>
<evidence type="ECO:0000313" key="4">
    <source>
        <dbReference type="Proteomes" id="UP001342631"/>
    </source>
</evidence>
<keyword evidence="2" id="KW-0732">Signal</keyword>
<evidence type="ECO:0000256" key="1">
    <source>
        <dbReference type="SAM" id="MobiDB-lite"/>
    </source>
</evidence>
<sequence>MTTRIAVRGWLGLMALGAVLVAPQALAQTCDEKCSISAGSTLQACVRKCPAKDKSCNEKCTKAFQAAKAKCAKKCPKGKSTPQPHSHDHGDDDHEE</sequence>
<dbReference type="EMBL" id="BTTX01000003">
    <property type="protein sequence ID" value="GMU07410.1"/>
    <property type="molecule type" value="Genomic_DNA"/>
</dbReference>
<gene>
    <name evidence="3" type="ORF">ASNO1_36630</name>
</gene>
<proteinExistence type="predicted"/>